<reference evidence="1 2" key="1">
    <citation type="submission" date="2024-05" db="EMBL/GenBank/DDBJ databases">
        <title>Genome sequencing and assembly of Indian major carp, Cirrhinus mrigala (Hamilton, 1822).</title>
        <authorList>
            <person name="Mohindra V."/>
            <person name="Chowdhury L.M."/>
            <person name="Lal K."/>
            <person name="Jena J.K."/>
        </authorList>
    </citation>
    <scope>NUCLEOTIDE SEQUENCE [LARGE SCALE GENOMIC DNA]</scope>
    <source>
        <strain evidence="1">CM1030</strain>
        <tissue evidence="1">Blood</tissue>
    </source>
</reference>
<evidence type="ECO:0000313" key="2">
    <source>
        <dbReference type="Proteomes" id="UP001529510"/>
    </source>
</evidence>
<organism evidence="1 2">
    <name type="scientific">Cirrhinus mrigala</name>
    <name type="common">Mrigala</name>
    <dbReference type="NCBI Taxonomy" id="683832"/>
    <lineage>
        <taxon>Eukaryota</taxon>
        <taxon>Metazoa</taxon>
        <taxon>Chordata</taxon>
        <taxon>Craniata</taxon>
        <taxon>Vertebrata</taxon>
        <taxon>Euteleostomi</taxon>
        <taxon>Actinopterygii</taxon>
        <taxon>Neopterygii</taxon>
        <taxon>Teleostei</taxon>
        <taxon>Ostariophysi</taxon>
        <taxon>Cypriniformes</taxon>
        <taxon>Cyprinidae</taxon>
        <taxon>Labeoninae</taxon>
        <taxon>Labeonini</taxon>
        <taxon>Cirrhinus</taxon>
    </lineage>
</organism>
<name>A0ABD0QZ91_CIRMR</name>
<dbReference type="AlphaFoldDB" id="A0ABD0QZ91"/>
<dbReference type="Proteomes" id="UP001529510">
    <property type="component" value="Unassembled WGS sequence"/>
</dbReference>
<sequence>LLVVERDDWKREVRIDGFSLQHGIFIVQGHLIRARGSLRPIIMLFHRYHRHHIVPFEQE</sequence>
<feature type="non-terminal residue" evidence="1">
    <location>
        <position position="59"/>
    </location>
</feature>
<proteinExistence type="predicted"/>
<evidence type="ECO:0000313" key="1">
    <source>
        <dbReference type="EMBL" id="KAL0191484.1"/>
    </source>
</evidence>
<feature type="non-terminal residue" evidence="1">
    <location>
        <position position="1"/>
    </location>
</feature>
<protein>
    <submittedName>
        <fullName evidence="1">Uncharacterized protein</fullName>
    </submittedName>
</protein>
<keyword evidence="2" id="KW-1185">Reference proteome</keyword>
<dbReference type="EMBL" id="JAMKFB020000006">
    <property type="protein sequence ID" value="KAL0191484.1"/>
    <property type="molecule type" value="Genomic_DNA"/>
</dbReference>
<gene>
    <name evidence="1" type="ORF">M9458_014182</name>
</gene>
<comment type="caution">
    <text evidence="1">The sequence shown here is derived from an EMBL/GenBank/DDBJ whole genome shotgun (WGS) entry which is preliminary data.</text>
</comment>
<accession>A0ABD0QZ91</accession>